<keyword evidence="3" id="KW-1185">Reference proteome</keyword>
<accession>A0A6B0T2F3</accession>
<organism evidence="2 3">
    <name type="scientific">Halovenus carboxidivorans</name>
    <dbReference type="NCBI Taxonomy" id="2692199"/>
    <lineage>
        <taxon>Archaea</taxon>
        <taxon>Methanobacteriati</taxon>
        <taxon>Methanobacteriota</taxon>
        <taxon>Stenosarchaea group</taxon>
        <taxon>Halobacteria</taxon>
        <taxon>Halobacteriales</taxon>
        <taxon>Haloarculaceae</taxon>
        <taxon>Halovenus</taxon>
    </lineage>
</organism>
<keyword evidence="1" id="KW-0812">Transmembrane</keyword>
<feature type="transmembrane region" description="Helical" evidence="1">
    <location>
        <begin position="31"/>
        <end position="47"/>
    </location>
</feature>
<gene>
    <name evidence="2" type="ORF">GRX03_06770</name>
</gene>
<dbReference type="AlphaFoldDB" id="A0A6B0T2F3"/>
<evidence type="ECO:0000313" key="2">
    <source>
        <dbReference type="EMBL" id="MXR51307.1"/>
    </source>
</evidence>
<dbReference type="EMBL" id="WUUT01000002">
    <property type="protein sequence ID" value="MXR51307.1"/>
    <property type="molecule type" value="Genomic_DNA"/>
</dbReference>
<reference evidence="2 3" key="1">
    <citation type="submission" date="2019-12" db="EMBL/GenBank/DDBJ databases">
        <title>Isolation and characterization of three novel carbon monoxide-oxidizing members of Halobacteria from salione crusts and soils.</title>
        <authorList>
            <person name="Myers M.R."/>
            <person name="King G.M."/>
        </authorList>
    </citation>
    <scope>NUCLEOTIDE SEQUENCE [LARGE SCALE GENOMIC DNA]</scope>
    <source>
        <strain evidence="2 3">WSH3</strain>
    </source>
</reference>
<dbReference type="RefSeq" id="WP_159763445.1">
    <property type="nucleotide sequence ID" value="NZ_WUUT01000002.1"/>
</dbReference>
<keyword evidence="1" id="KW-0472">Membrane</keyword>
<feature type="transmembrane region" description="Helical" evidence="1">
    <location>
        <begin position="7"/>
        <end position="25"/>
    </location>
</feature>
<keyword evidence="1" id="KW-1133">Transmembrane helix</keyword>
<comment type="caution">
    <text evidence="2">The sequence shown here is derived from an EMBL/GenBank/DDBJ whole genome shotgun (WGS) entry which is preliminary data.</text>
</comment>
<evidence type="ECO:0000313" key="3">
    <source>
        <dbReference type="Proteomes" id="UP000466535"/>
    </source>
</evidence>
<evidence type="ECO:0000256" key="1">
    <source>
        <dbReference type="SAM" id="Phobius"/>
    </source>
</evidence>
<sequence length="59" mass="6405">MEAWRFLVSMSILMVVYAVIVTLLGQPPGPVELVVATVFAGIGLYVSEQITKRVVEPGE</sequence>
<name>A0A6B0T2F3_9EURY</name>
<dbReference type="Proteomes" id="UP000466535">
    <property type="component" value="Unassembled WGS sequence"/>
</dbReference>
<protein>
    <submittedName>
        <fullName evidence="2">Uncharacterized protein</fullName>
    </submittedName>
</protein>
<proteinExistence type="predicted"/>